<reference evidence="7 8" key="1">
    <citation type="journal article" date="2015" name="Stand. Genomic Sci.">
        <title>Genomic Encyclopedia of Bacterial and Archaeal Type Strains, Phase III: the genomes of soil and plant-associated and newly described type strains.</title>
        <authorList>
            <person name="Whitman W.B."/>
            <person name="Woyke T."/>
            <person name="Klenk H.P."/>
            <person name="Zhou Y."/>
            <person name="Lilburn T.G."/>
            <person name="Beck B.J."/>
            <person name="De Vos P."/>
            <person name="Vandamme P."/>
            <person name="Eisen J.A."/>
            <person name="Garrity G."/>
            <person name="Hugenholtz P."/>
            <person name="Kyrpides N.C."/>
        </authorList>
    </citation>
    <scope>NUCLEOTIDE SEQUENCE [LARGE SCALE GENOMIC DNA]</scope>
    <source>
        <strain evidence="7 8">VKM Ac-2572</strain>
    </source>
</reference>
<dbReference type="Gene3D" id="3.40.462.20">
    <property type="match status" value="1"/>
</dbReference>
<keyword evidence="4" id="KW-0274">FAD</keyword>
<dbReference type="SUPFAM" id="SSF56176">
    <property type="entry name" value="FAD-binding/transporter-associated domain-like"/>
    <property type="match status" value="1"/>
</dbReference>
<dbReference type="Proteomes" id="UP000294508">
    <property type="component" value="Unassembled WGS sequence"/>
</dbReference>
<feature type="domain" description="FAD-binding PCMH-type" evidence="6">
    <location>
        <begin position="39"/>
        <end position="212"/>
    </location>
</feature>
<dbReference type="InterPro" id="IPR016169">
    <property type="entry name" value="FAD-bd_PCMH_sub2"/>
</dbReference>
<dbReference type="AlphaFoldDB" id="A0A4R2HGR1"/>
<keyword evidence="5" id="KW-0560">Oxidoreductase</keyword>
<dbReference type="Gene3D" id="3.30.465.10">
    <property type="match status" value="1"/>
</dbReference>
<name>A0A4R2HGR1_9ACTN</name>
<dbReference type="InterPro" id="IPR012951">
    <property type="entry name" value="BBE"/>
</dbReference>
<dbReference type="InterPro" id="IPR016167">
    <property type="entry name" value="FAD-bd_PCMH_sub1"/>
</dbReference>
<sequence>MTTSAPDRALTRAQLTDDLQAVAVTPQDPFYRDHAPTFFRGGAPAIILQARHAEHVRSAVLLAAKHPDLPFSIRSGGHGVSGRSTNHGGIVLDLAAMNDIALPDPGTGVVRVEPGAQWLDVARALQPHGLGISSGDYGGVGVGGLATAGGAGWLVREHGLTIDRVRAVEMVLADGSSVRADAITLPDLFWAVRGAGSNFGVVTAFEIAASPVSAVGYAQFVLAADDAAQLLVDWGTALESAPRQVTSSLILGPTPPGQPVVAQVNTVVHSEQPEEIRELLAPFASAGQLVQQSAQVVPYSHVIDNVYPGPHRGVGEPHARAAVVRHITPDLARGFAELLANGEAHYFQIRALGGAVADVPAEATAYAHRDANFLPGALGRSRDGMNREWDRLRPNFDGLYPSFETDDRPDRLAEAFPPATLARLRGLKRSYDPHNVFRDNFNIDPAGVDESEHTS</sequence>
<dbReference type="Gene3D" id="3.30.43.10">
    <property type="entry name" value="Uridine Diphospho-n-acetylenolpyruvylglucosamine Reductase, domain 2"/>
    <property type="match status" value="1"/>
</dbReference>
<proteinExistence type="inferred from homology"/>
<dbReference type="EMBL" id="SLWN01000006">
    <property type="protein sequence ID" value="TCO28026.1"/>
    <property type="molecule type" value="Genomic_DNA"/>
</dbReference>
<keyword evidence="3" id="KW-0285">Flavoprotein</keyword>
<dbReference type="InterPro" id="IPR050416">
    <property type="entry name" value="FAD-linked_Oxidoreductase"/>
</dbReference>
<dbReference type="Pfam" id="PF01565">
    <property type="entry name" value="FAD_binding_4"/>
    <property type="match status" value="1"/>
</dbReference>
<keyword evidence="8" id="KW-1185">Reference proteome</keyword>
<comment type="similarity">
    <text evidence="2">Belongs to the oxygen-dependent FAD-linked oxidoreductase family.</text>
</comment>
<evidence type="ECO:0000313" key="8">
    <source>
        <dbReference type="Proteomes" id="UP000294508"/>
    </source>
</evidence>
<gene>
    <name evidence="7" type="ORF">EV652_1068</name>
</gene>
<comment type="cofactor">
    <cofactor evidence="1">
        <name>FAD</name>
        <dbReference type="ChEBI" id="CHEBI:57692"/>
    </cofactor>
</comment>
<dbReference type="PANTHER" id="PTHR42973">
    <property type="entry name" value="BINDING OXIDOREDUCTASE, PUTATIVE (AFU_ORTHOLOGUE AFUA_1G17690)-RELATED"/>
    <property type="match status" value="1"/>
</dbReference>
<evidence type="ECO:0000256" key="3">
    <source>
        <dbReference type="ARBA" id="ARBA00022630"/>
    </source>
</evidence>
<evidence type="ECO:0000259" key="6">
    <source>
        <dbReference type="PROSITE" id="PS51387"/>
    </source>
</evidence>
<evidence type="ECO:0000313" key="7">
    <source>
        <dbReference type="EMBL" id="TCO28026.1"/>
    </source>
</evidence>
<protein>
    <submittedName>
        <fullName evidence="7">FAD/FMN-containing dehydrogenase</fullName>
    </submittedName>
</protein>
<evidence type="ECO:0000256" key="1">
    <source>
        <dbReference type="ARBA" id="ARBA00001974"/>
    </source>
</evidence>
<dbReference type="InterPro" id="IPR016166">
    <property type="entry name" value="FAD-bd_PCMH"/>
</dbReference>
<dbReference type="PANTHER" id="PTHR42973:SF39">
    <property type="entry name" value="FAD-BINDING PCMH-TYPE DOMAIN-CONTAINING PROTEIN"/>
    <property type="match status" value="1"/>
</dbReference>
<dbReference type="Pfam" id="PF08031">
    <property type="entry name" value="BBE"/>
    <property type="match status" value="1"/>
</dbReference>
<evidence type="ECO:0000256" key="2">
    <source>
        <dbReference type="ARBA" id="ARBA00005466"/>
    </source>
</evidence>
<evidence type="ECO:0000256" key="5">
    <source>
        <dbReference type="ARBA" id="ARBA00023002"/>
    </source>
</evidence>
<organism evidence="7 8">
    <name type="scientific">Kribbella steppae</name>
    <dbReference type="NCBI Taxonomy" id="2512223"/>
    <lineage>
        <taxon>Bacteria</taxon>
        <taxon>Bacillati</taxon>
        <taxon>Actinomycetota</taxon>
        <taxon>Actinomycetes</taxon>
        <taxon>Propionibacteriales</taxon>
        <taxon>Kribbellaceae</taxon>
        <taxon>Kribbella</taxon>
    </lineage>
</organism>
<dbReference type="RefSeq" id="WP_199238247.1">
    <property type="nucleotide sequence ID" value="NZ_SLWN01000006.1"/>
</dbReference>
<dbReference type="InterPro" id="IPR006094">
    <property type="entry name" value="Oxid_FAD_bind_N"/>
</dbReference>
<dbReference type="GO" id="GO:0071949">
    <property type="term" value="F:FAD binding"/>
    <property type="evidence" value="ECO:0007669"/>
    <property type="project" value="InterPro"/>
</dbReference>
<dbReference type="InterPro" id="IPR036318">
    <property type="entry name" value="FAD-bd_PCMH-like_sf"/>
</dbReference>
<dbReference type="GO" id="GO:0016491">
    <property type="term" value="F:oxidoreductase activity"/>
    <property type="evidence" value="ECO:0007669"/>
    <property type="project" value="UniProtKB-KW"/>
</dbReference>
<accession>A0A4R2HGR1</accession>
<evidence type="ECO:0000256" key="4">
    <source>
        <dbReference type="ARBA" id="ARBA00022827"/>
    </source>
</evidence>
<dbReference type="PROSITE" id="PS51387">
    <property type="entry name" value="FAD_PCMH"/>
    <property type="match status" value="1"/>
</dbReference>
<comment type="caution">
    <text evidence="7">The sequence shown here is derived from an EMBL/GenBank/DDBJ whole genome shotgun (WGS) entry which is preliminary data.</text>
</comment>